<dbReference type="NCBIfam" id="TIGR03059">
    <property type="entry name" value="psaOeuk"/>
    <property type="match status" value="1"/>
</dbReference>
<name>A0ABQ7G5K5_DUNSA</name>
<evidence type="ECO:0000313" key="3">
    <source>
        <dbReference type="Proteomes" id="UP000815325"/>
    </source>
</evidence>
<dbReference type="PANTHER" id="PTHR36311:SF1">
    <property type="entry name" value="PHOTOSYSTEM I SUBUNIT O"/>
    <property type="match status" value="1"/>
</dbReference>
<comment type="caution">
    <text evidence="2">The sequence shown here is derived from an EMBL/GenBank/DDBJ whole genome shotgun (WGS) entry which is preliminary data.</text>
</comment>
<feature type="transmembrane region" description="Helical" evidence="1">
    <location>
        <begin position="99"/>
        <end position="121"/>
    </location>
</feature>
<keyword evidence="1" id="KW-0472">Membrane</keyword>
<sequence length="129" mass="14115">MMLAQKSLLTAKSATVARPALPARPARTPVRVAASSQGFDRNWLRVDPIVPAISFVGWTLPSNIGTSALNGQSLFGAFYESIGQNLAHWPTGPALDDKFWLYMVTWHTGLFIVMLLGQVGVQGKKQGYW</sequence>
<evidence type="ECO:0000313" key="2">
    <source>
        <dbReference type="EMBL" id="KAF5829898.1"/>
    </source>
</evidence>
<dbReference type="EMBL" id="MU070103">
    <property type="protein sequence ID" value="KAF5829898.1"/>
    <property type="molecule type" value="Genomic_DNA"/>
</dbReference>
<gene>
    <name evidence="2" type="ORF">DUNSADRAFT_15341</name>
</gene>
<keyword evidence="3" id="KW-1185">Reference proteome</keyword>
<protein>
    <submittedName>
        <fullName evidence="2">Photosystem I reaction center subunit O</fullName>
    </submittedName>
</protein>
<reference evidence="2" key="1">
    <citation type="submission" date="2017-08" db="EMBL/GenBank/DDBJ databases">
        <authorList>
            <person name="Polle J.E."/>
            <person name="Barry K."/>
            <person name="Cushman J."/>
            <person name="Schmutz J."/>
            <person name="Tran D."/>
            <person name="Hathwaick L.T."/>
            <person name="Yim W.C."/>
            <person name="Jenkins J."/>
            <person name="Mckie-Krisberg Z.M."/>
            <person name="Prochnik S."/>
            <person name="Lindquist E."/>
            <person name="Dockter R.B."/>
            <person name="Adam C."/>
            <person name="Molina H."/>
            <person name="Bunkerborg J."/>
            <person name="Jin E."/>
            <person name="Buchheim M."/>
            <person name="Magnuson J."/>
        </authorList>
    </citation>
    <scope>NUCLEOTIDE SEQUENCE</scope>
    <source>
        <strain evidence="2">CCAP 19/18</strain>
    </source>
</reference>
<evidence type="ECO:0000256" key="1">
    <source>
        <dbReference type="SAM" id="Phobius"/>
    </source>
</evidence>
<keyword evidence="1" id="KW-1133">Transmembrane helix</keyword>
<keyword evidence="1" id="KW-0812">Transmembrane</keyword>
<accession>A0ABQ7G5K5</accession>
<dbReference type="PANTHER" id="PTHR36311">
    <property type="entry name" value="PHOTOSYSTEM I SUBUNIT O"/>
    <property type="match status" value="1"/>
</dbReference>
<proteinExistence type="predicted"/>
<dbReference type="Proteomes" id="UP000815325">
    <property type="component" value="Unassembled WGS sequence"/>
</dbReference>
<dbReference type="Pfam" id="PF22832">
    <property type="entry name" value="PsaO_TMD"/>
    <property type="match status" value="1"/>
</dbReference>
<organism evidence="2 3">
    <name type="scientific">Dunaliella salina</name>
    <name type="common">Green alga</name>
    <name type="synonym">Protococcus salinus</name>
    <dbReference type="NCBI Taxonomy" id="3046"/>
    <lineage>
        <taxon>Eukaryota</taxon>
        <taxon>Viridiplantae</taxon>
        <taxon>Chlorophyta</taxon>
        <taxon>core chlorophytes</taxon>
        <taxon>Chlorophyceae</taxon>
        <taxon>CS clade</taxon>
        <taxon>Chlamydomonadales</taxon>
        <taxon>Dunaliellaceae</taxon>
        <taxon>Dunaliella</taxon>
    </lineage>
</organism>
<dbReference type="InterPro" id="IPR017498">
    <property type="entry name" value="PSI_PsaO"/>
</dbReference>